<sequence length="397" mass="44163">MKIAVFIKSTTFSGSYGGLETQNKLLCEGLALRGHKVTVFTPRIIKEKELAIENGVKYIFVECKKAHYSSVTVSKKDSWVEKSYEVFRELQPEEKFELIVGQSSGAVGVIRNKEEFGLPIISISHGTKIGELQTKFKSDPSIKGLLKAVLDLPHVLKNFFTVQREFVHGSSVIVAVSNFVKRALIDETFVEDAKVRVINNGIKPLQVETVESDRGAVGKFRLLYVGQLIRSKGIGKLAEIIVREDMKDFTLDIVGSGDLQEELGVISGKSGGRITLRGKLDYAEVLRMYNPARFDAFVFPTSRLEGFPMVLVEAMFGQLPIVAFNLGGVSDAVTDGETGYLVNPGKFFVFRSKLNELKDNPDLARRMGVNAVNEAMGRFTLDKMLDSYEEIFKELKV</sequence>
<evidence type="ECO:0000259" key="2">
    <source>
        <dbReference type="Pfam" id="PF13439"/>
    </source>
</evidence>
<dbReference type="InterPro" id="IPR050194">
    <property type="entry name" value="Glycosyltransferase_grp1"/>
</dbReference>
<evidence type="ECO:0000313" key="4">
    <source>
        <dbReference type="Proteomes" id="UP000033947"/>
    </source>
</evidence>
<dbReference type="EMBL" id="LCBB01000002">
    <property type="protein sequence ID" value="KKS03436.1"/>
    <property type="molecule type" value="Genomic_DNA"/>
</dbReference>
<name>A0A0G0Y1W6_UNCKA</name>
<dbReference type="GO" id="GO:0016757">
    <property type="term" value="F:glycosyltransferase activity"/>
    <property type="evidence" value="ECO:0007669"/>
    <property type="project" value="InterPro"/>
</dbReference>
<evidence type="ECO:0000259" key="1">
    <source>
        <dbReference type="Pfam" id="PF00534"/>
    </source>
</evidence>
<feature type="domain" description="Glycosyl transferase family 1" evidence="1">
    <location>
        <begin position="218"/>
        <end position="371"/>
    </location>
</feature>
<dbReference type="AlphaFoldDB" id="A0A0G0Y1W6"/>
<dbReference type="CDD" id="cd03801">
    <property type="entry name" value="GT4_PimA-like"/>
    <property type="match status" value="1"/>
</dbReference>
<keyword evidence="3" id="KW-0808">Transferase</keyword>
<dbReference type="PANTHER" id="PTHR45947:SF3">
    <property type="entry name" value="SULFOQUINOVOSYL TRANSFERASE SQD2"/>
    <property type="match status" value="1"/>
</dbReference>
<proteinExistence type="predicted"/>
<protein>
    <submittedName>
        <fullName evidence="3">Glycosyl transferase group 1</fullName>
    </submittedName>
</protein>
<dbReference type="SUPFAM" id="SSF53756">
    <property type="entry name" value="UDP-Glycosyltransferase/glycogen phosphorylase"/>
    <property type="match status" value="1"/>
</dbReference>
<dbReference type="Pfam" id="PF13439">
    <property type="entry name" value="Glyco_transf_4"/>
    <property type="match status" value="1"/>
</dbReference>
<dbReference type="InterPro" id="IPR001296">
    <property type="entry name" value="Glyco_trans_1"/>
</dbReference>
<accession>A0A0G0Y1W6</accession>
<dbReference type="Gene3D" id="3.40.50.2000">
    <property type="entry name" value="Glycogen Phosphorylase B"/>
    <property type="match status" value="2"/>
</dbReference>
<evidence type="ECO:0000313" key="3">
    <source>
        <dbReference type="EMBL" id="KKS03436.1"/>
    </source>
</evidence>
<gene>
    <name evidence="3" type="ORF">UU55_C0002G0041</name>
</gene>
<dbReference type="InterPro" id="IPR028098">
    <property type="entry name" value="Glyco_trans_4-like_N"/>
</dbReference>
<feature type="domain" description="Glycosyltransferase subfamily 4-like N-terminal" evidence="2">
    <location>
        <begin position="16"/>
        <end position="202"/>
    </location>
</feature>
<dbReference type="PANTHER" id="PTHR45947">
    <property type="entry name" value="SULFOQUINOVOSYL TRANSFERASE SQD2"/>
    <property type="match status" value="1"/>
</dbReference>
<dbReference type="Proteomes" id="UP000033947">
    <property type="component" value="Unassembled WGS sequence"/>
</dbReference>
<comment type="caution">
    <text evidence="3">The sequence shown here is derived from an EMBL/GenBank/DDBJ whole genome shotgun (WGS) entry which is preliminary data.</text>
</comment>
<dbReference type="Pfam" id="PF00534">
    <property type="entry name" value="Glycos_transf_1"/>
    <property type="match status" value="1"/>
</dbReference>
<reference evidence="3 4" key="1">
    <citation type="journal article" date="2015" name="Nature">
        <title>rRNA introns, odd ribosomes, and small enigmatic genomes across a large radiation of phyla.</title>
        <authorList>
            <person name="Brown C.T."/>
            <person name="Hug L.A."/>
            <person name="Thomas B.C."/>
            <person name="Sharon I."/>
            <person name="Castelle C.J."/>
            <person name="Singh A."/>
            <person name="Wilkins M.J."/>
            <person name="Williams K.H."/>
            <person name="Banfield J.F."/>
        </authorList>
    </citation>
    <scope>NUCLEOTIDE SEQUENCE [LARGE SCALE GENOMIC DNA]</scope>
</reference>
<organism evidence="3 4">
    <name type="scientific">candidate division WWE3 bacterium GW2011_GWC2_41_23</name>
    <dbReference type="NCBI Taxonomy" id="1619123"/>
    <lineage>
        <taxon>Bacteria</taxon>
        <taxon>Katanobacteria</taxon>
    </lineage>
</organism>